<evidence type="ECO:0000313" key="8">
    <source>
        <dbReference type="EMBL" id="KAF7190814.1"/>
    </source>
</evidence>
<feature type="domain" description="Purple acid phosphatase C-terminal" evidence="6">
    <location>
        <begin position="414"/>
        <end position="476"/>
    </location>
</feature>
<dbReference type="Pfam" id="PF16656">
    <property type="entry name" value="Pur_ac_phosph_N"/>
    <property type="match status" value="1"/>
</dbReference>
<dbReference type="InterPro" id="IPR015914">
    <property type="entry name" value="PAPs_N"/>
</dbReference>
<feature type="signal peptide" evidence="4">
    <location>
        <begin position="1"/>
        <end position="15"/>
    </location>
</feature>
<dbReference type="AlphaFoldDB" id="A0A8H6VK02"/>
<dbReference type="InterPro" id="IPR029052">
    <property type="entry name" value="Metallo-depent_PP-like"/>
</dbReference>
<accession>A0A8H6VK02</accession>
<feature type="chain" id="PRO_5034270997" description="Purple acid phosphatase" evidence="4">
    <location>
        <begin position="16"/>
        <end position="526"/>
    </location>
</feature>
<evidence type="ECO:0000256" key="1">
    <source>
        <dbReference type="ARBA" id="ARBA00022729"/>
    </source>
</evidence>
<comment type="caution">
    <text evidence="8">The sequence shown here is derived from an EMBL/GenBank/DDBJ whole genome shotgun (WGS) entry which is preliminary data.</text>
</comment>
<dbReference type="Gene3D" id="2.60.40.380">
    <property type="entry name" value="Purple acid phosphatase-like, N-terminal"/>
    <property type="match status" value="1"/>
</dbReference>
<dbReference type="Proteomes" id="UP000660729">
    <property type="component" value="Unassembled WGS sequence"/>
</dbReference>
<dbReference type="GO" id="GO:0003993">
    <property type="term" value="F:acid phosphatase activity"/>
    <property type="evidence" value="ECO:0007669"/>
    <property type="project" value="UniProtKB-EC"/>
</dbReference>
<dbReference type="Pfam" id="PF14008">
    <property type="entry name" value="Metallophos_C"/>
    <property type="match status" value="1"/>
</dbReference>
<organism evidence="8 9">
    <name type="scientific">Pseudocercospora fuligena</name>
    <dbReference type="NCBI Taxonomy" id="685502"/>
    <lineage>
        <taxon>Eukaryota</taxon>
        <taxon>Fungi</taxon>
        <taxon>Dikarya</taxon>
        <taxon>Ascomycota</taxon>
        <taxon>Pezizomycotina</taxon>
        <taxon>Dothideomycetes</taxon>
        <taxon>Dothideomycetidae</taxon>
        <taxon>Mycosphaerellales</taxon>
        <taxon>Mycosphaerellaceae</taxon>
        <taxon>Pseudocercospora</taxon>
    </lineage>
</organism>
<evidence type="ECO:0000256" key="2">
    <source>
        <dbReference type="ARBA" id="ARBA00023180"/>
    </source>
</evidence>
<feature type="domain" description="Purple acid phosphatase N-terminal" evidence="7">
    <location>
        <begin position="31"/>
        <end position="118"/>
    </location>
</feature>
<dbReference type="InterPro" id="IPR004843">
    <property type="entry name" value="Calcineurin-like_PHP"/>
</dbReference>
<dbReference type="PANTHER" id="PTHR45867:SF3">
    <property type="entry name" value="ACID PHOSPHATASE TYPE 7"/>
    <property type="match status" value="1"/>
</dbReference>
<dbReference type="Pfam" id="PF00149">
    <property type="entry name" value="Metallophos"/>
    <property type="match status" value="1"/>
</dbReference>
<name>A0A8H6VK02_9PEZI</name>
<dbReference type="SUPFAM" id="SSF49363">
    <property type="entry name" value="Purple acid phosphatase, N-terminal domain"/>
    <property type="match status" value="1"/>
</dbReference>
<dbReference type="GO" id="GO:0046872">
    <property type="term" value="F:metal ion binding"/>
    <property type="evidence" value="ECO:0007669"/>
    <property type="project" value="InterPro"/>
</dbReference>
<comment type="similarity">
    <text evidence="3">Belongs to the metallophosphoesterase superfamily. Purple acid phosphatase family.</text>
</comment>
<evidence type="ECO:0000259" key="5">
    <source>
        <dbReference type="Pfam" id="PF00149"/>
    </source>
</evidence>
<evidence type="ECO:0000313" key="9">
    <source>
        <dbReference type="Proteomes" id="UP000660729"/>
    </source>
</evidence>
<comment type="catalytic activity">
    <reaction evidence="3">
        <text>a phosphate monoester + H2O = an alcohol + phosphate</text>
        <dbReference type="Rhea" id="RHEA:15017"/>
        <dbReference type="ChEBI" id="CHEBI:15377"/>
        <dbReference type="ChEBI" id="CHEBI:30879"/>
        <dbReference type="ChEBI" id="CHEBI:43474"/>
        <dbReference type="ChEBI" id="CHEBI:67140"/>
        <dbReference type="EC" id="3.1.3.2"/>
    </reaction>
</comment>
<evidence type="ECO:0000259" key="7">
    <source>
        <dbReference type="Pfam" id="PF16656"/>
    </source>
</evidence>
<dbReference type="EC" id="3.1.3.2" evidence="3"/>
<evidence type="ECO:0000256" key="4">
    <source>
        <dbReference type="SAM" id="SignalP"/>
    </source>
</evidence>
<evidence type="ECO:0000259" key="6">
    <source>
        <dbReference type="Pfam" id="PF14008"/>
    </source>
</evidence>
<dbReference type="PANTHER" id="PTHR45867">
    <property type="entry name" value="PURPLE ACID PHOSPHATASE"/>
    <property type="match status" value="1"/>
</dbReference>
<keyword evidence="2" id="KW-0325">Glycoprotein</keyword>
<sequence>MYFAAAILAATAVQAAVYDDGYETVNSPTQPVQIRMSYQGPNAMMVSWNTFSQIAQPTVKYGLLPNLLLQTASSSDSSTYPTSLTYNNHVKLSNLLPGTTYYYLPQGGNETKPYSFTTSKQTGNMDPFTVAVVVDMGTFGPLGLSTTTGVGAANPLKPGEQTTIQSISQQLSSFDFMVHPGDLSYADAWLKEEIQQYLPNTTRIMNPTVYEHINNAFFDELMNITAYKPYMVSPGNHEANCDNGGTTDKSIGVKYTEAICPVGQTNFTGFRNRFRMPSAQSGGLENFWYSYDHGMAHFISINTETDLGHGLQGPDEGSPEFSGPFGLMNQQLTWLENDLKSVDRTKTPWVIVLGHCPFYNSAGGICTNCSTVFEPLFHQYGVDLYFCGHSHVYNRNAPIYKNVTDPNELNNPSATWYIVNGAAGHYDGLDTLNQPLMPYTRYAQDKEYSWSKLIFHNCTHLTQQAIYSGSGAVYDEATLYKNRTCGGSGGLPTSLPISLPTSIPTALPTSFSTSVSISIPSLPTTI</sequence>
<keyword evidence="1 4" id="KW-0732">Signal</keyword>
<feature type="domain" description="Calcineurin-like phosphoesterase" evidence="5">
    <location>
        <begin position="164"/>
        <end position="393"/>
    </location>
</feature>
<protein>
    <recommendedName>
        <fullName evidence="3">Purple acid phosphatase</fullName>
        <ecNumber evidence="3">3.1.3.2</ecNumber>
    </recommendedName>
</protein>
<dbReference type="InterPro" id="IPR008963">
    <property type="entry name" value="Purple_acid_Pase-like_N"/>
</dbReference>
<keyword evidence="9" id="KW-1185">Reference proteome</keyword>
<dbReference type="CDD" id="cd00839">
    <property type="entry name" value="MPP_PAPs"/>
    <property type="match status" value="1"/>
</dbReference>
<keyword evidence="3" id="KW-0378">Hydrolase</keyword>
<gene>
    <name evidence="8" type="ORF">HII31_07973</name>
</gene>
<dbReference type="Gene3D" id="3.60.21.10">
    <property type="match status" value="1"/>
</dbReference>
<dbReference type="OrthoDB" id="45007at2759"/>
<proteinExistence type="inferred from homology"/>
<dbReference type="InterPro" id="IPR025733">
    <property type="entry name" value="PAPs_C"/>
</dbReference>
<dbReference type="SUPFAM" id="SSF56300">
    <property type="entry name" value="Metallo-dependent phosphatases"/>
    <property type="match status" value="1"/>
</dbReference>
<evidence type="ECO:0000256" key="3">
    <source>
        <dbReference type="RuleBase" id="RU361203"/>
    </source>
</evidence>
<dbReference type="EMBL" id="JABCIY010000168">
    <property type="protein sequence ID" value="KAF7190814.1"/>
    <property type="molecule type" value="Genomic_DNA"/>
</dbReference>
<dbReference type="InterPro" id="IPR041792">
    <property type="entry name" value="MPP_PAP"/>
</dbReference>
<reference evidence="8" key="1">
    <citation type="submission" date="2020-04" db="EMBL/GenBank/DDBJ databases">
        <title>Draft genome resource of the tomato pathogen Pseudocercospora fuligena.</title>
        <authorList>
            <person name="Zaccaron A."/>
        </authorList>
    </citation>
    <scope>NUCLEOTIDE SEQUENCE</scope>
    <source>
        <strain evidence="8">PF001</strain>
    </source>
</reference>
<dbReference type="CDD" id="cd00063">
    <property type="entry name" value="FN3"/>
    <property type="match status" value="1"/>
</dbReference>
<dbReference type="InterPro" id="IPR003961">
    <property type="entry name" value="FN3_dom"/>
</dbReference>